<dbReference type="EMBL" id="SLXL01000029">
    <property type="protein sequence ID" value="TCP19537.1"/>
    <property type="molecule type" value="Genomic_DNA"/>
</dbReference>
<proteinExistence type="predicted"/>
<gene>
    <name evidence="1" type="ORF">EV656_1292</name>
</gene>
<comment type="caution">
    <text evidence="1">The sequence shown here is derived from an EMBL/GenBank/DDBJ whole genome shotgun (WGS) entry which is preliminary data.</text>
</comment>
<dbReference type="RefSeq" id="WP_165919034.1">
    <property type="nucleotide sequence ID" value="NZ_NRRP01000076.1"/>
</dbReference>
<evidence type="ECO:0000313" key="2">
    <source>
        <dbReference type="Proteomes" id="UP000295733"/>
    </source>
</evidence>
<evidence type="ECO:0000313" key="1">
    <source>
        <dbReference type="EMBL" id="TCP19537.1"/>
    </source>
</evidence>
<accession>A0A4R2NE95</accession>
<dbReference type="AlphaFoldDB" id="A0A4R2NE95"/>
<keyword evidence="2" id="KW-1185">Reference proteome</keyword>
<evidence type="ECO:0008006" key="3">
    <source>
        <dbReference type="Google" id="ProtNLM"/>
    </source>
</evidence>
<dbReference type="Proteomes" id="UP000295733">
    <property type="component" value="Unassembled WGS sequence"/>
</dbReference>
<reference evidence="1 2" key="1">
    <citation type="submission" date="2019-03" db="EMBL/GenBank/DDBJ databases">
        <title>Genomic Encyclopedia of Type Strains, Phase IV (KMG-IV): sequencing the most valuable type-strain genomes for metagenomic binning, comparative biology and taxonomic classification.</title>
        <authorList>
            <person name="Goeker M."/>
        </authorList>
    </citation>
    <scope>NUCLEOTIDE SEQUENCE [LARGE SCALE GENOMIC DNA]</scope>
    <source>
        <strain evidence="1 2">DSM 2781</strain>
    </source>
</reference>
<name>A0A4R2NE95_RHOAD</name>
<protein>
    <recommendedName>
        <fullName evidence="3">HsdM-like protein</fullName>
    </recommendedName>
</protein>
<sequence>MPLTPRCLSQDTINTSAAFIWSITERLCADFKQSEYGEIVLSFTILSRFRLPA</sequence>
<organism evidence="1 2">
    <name type="scientific">Rhodovulum adriaticum</name>
    <name type="common">Rhodopseudomonas adriatica</name>
    <dbReference type="NCBI Taxonomy" id="35804"/>
    <lineage>
        <taxon>Bacteria</taxon>
        <taxon>Pseudomonadati</taxon>
        <taxon>Pseudomonadota</taxon>
        <taxon>Alphaproteobacteria</taxon>
        <taxon>Rhodobacterales</taxon>
        <taxon>Paracoccaceae</taxon>
        <taxon>Rhodovulum</taxon>
    </lineage>
</organism>